<organism evidence="7 8">
    <name type="scientific">Caproicibacter fermentans</name>
    <dbReference type="NCBI Taxonomy" id="2576756"/>
    <lineage>
        <taxon>Bacteria</taxon>
        <taxon>Bacillati</taxon>
        <taxon>Bacillota</taxon>
        <taxon>Clostridia</taxon>
        <taxon>Eubacteriales</taxon>
        <taxon>Acutalibacteraceae</taxon>
        <taxon>Caproicibacter</taxon>
    </lineage>
</organism>
<dbReference type="EC" id="1.6.3.4" evidence="7"/>
<keyword evidence="3" id="KW-0813">Transport</keyword>
<dbReference type="AlphaFoldDB" id="A0A6N8HW15"/>
<evidence type="ECO:0000256" key="5">
    <source>
        <dbReference type="ARBA" id="ARBA00023004"/>
    </source>
</evidence>
<sequence length="415" mass="47106">MRRGQRHVLTRRLRKKFSMSMKKLADHVYSVGVLNPGMRVFDIIMHAEYGTSYNAYLITGEKNVLVDTVLESFFDEYLENIRSIVDISKIDYLIVNHTEPDHSGSIAKLLELNPNLVIYSTFAAKKNLSAIMNREFQSVVVKQGDRLDLGERELEFIVAPLLHWPDTMFTWMPSEKILFTCDFLGCHFCEPTMTDTSVHYPEKYWDEFENYYRCIMAPFGPYVLSGLDKIEELPAEVICTSHGPCLTDNIRKCKELYRSWSTPALRPKKTFGILYASSYGYTEKLARAAAEELGKNDALDVRLINIVFEPFEKAAELVNRADALLVGSCTINRDAPKIVWDVLASVDPINTRAKPAGAFGSFGWSGEAVPMVKSRLEHLKFRFVGDGMRVNFMPTDDDLAAMRQYAGEVAAQIKS</sequence>
<keyword evidence="4" id="KW-0249">Electron transport</keyword>
<reference evidence="7 8" key="1">
    <citation type="submission" date="2019-09" db="EMBL/GenBank/DDBJ databases">
        <title>Genome sequence of Clostridium sp. EA1.</title>
        <authorList>
            <person name="Poehlein A."/>
            <person name="Bengelsdorf F.R."/>
            <person name="Daniel R."/>
        </authorList>
    </citation>
    <scope>NUCLEOTIDE SEQUENCE [LARGE SCALE GENOMIC DNA]</scope>
    <source>
        <strain evidence="7 8">EA1</strain>
    </source>
</reference>
<evidence type="ECO:0000256" key="4">
    <source>
        <dbReference type="ARBA" id="ARBA00022982"/>
    </source>
</evidence>
<dbReference type="InterPro" id="IPR001279">
    <property type="entry name" value="Metallo-B-lactamas"/>
</dbReference>
<evidence type="ECO:0000256" key="1">
    <source>
        <dbReference type="ARBA" id="ARBA00001962"/>
    </source>
</evidence>
<dbReference type="Gene3D" id="3.60.15.10">
    <property type="entry name" value="Ribonuclease Z/Hydroxyacylglutathione hydrolase-like"/>
    <property type="match status" value="1"/>
</dbReference>
<keyword evidence="5" id="KW-0408">Iron</keyword>
<evidence type="ECO:0000313" key="7">
    <source>
        <dbReference type="EMBL" id="MVB09593.1"/>
    </source>
</evidence>
<evidence type="ECO:0000259" key="6">
    <source>
        <dbReference type="PROSITE" id="PS50902"/>
    </source>
</evidence>
<dbReference type="GO" id="GO:0010181">
    <property type="term" value="F:FMN binding"/>
    <property type="evidence" value="ECO:0007669"/>
    <property type="project" value="InterPro"/>
</dbReference>
<dbReference type="InterPro" id="IPR045761">
    <property type="entry name" value="ODP_dom"/>
</dbReference>
<dbReference type="Pfam" id="PF19583">
    <property type="entry name" value="ODP"/>
    <property type="match status" value="1"/>
</dbReference>
<dbReference type="PANTHER" id="PTHR32145:SF11">
    <property type="entry name" value="DIFLAVIN FLAVOPROTEIN A 2-RELATED"/>
    <property type="match status" value="1"/>
</dbReference>
<dbReference type="Proteomes" id="UP000469440">
    <property type="component" value="Unassembled WGS sequence"/>
</dbReference>
<dbReference type="Pfam" id="PF00258">
    <property type="entry name" value="Flavodoxin_1"/>
    <property type="match status" value="1"/>
</dbReference>
<gene>
    <name evidence="7" type="primary">fprA2</name>
    <name evidence="7" type="ORF">CAFE_02500</name>
</gene>
<evidence type="ECO:0000313" key="8">
    <source>
        <dbReference type="Proteomes" id="UP000469440"/>
    </source>
</evidence>
<dbReference type="PIRSF" id="PIRSF005243">
    <property type="entry name" value="ROO"/>
    <property type="match status" value="1"/>
</dbReference>
<dbReference type="InterPro" id="IPR036866">
    <property type="entry name" value="RibonucZ/Hydroxyglut_hydro"/>
</dbReference>
<protein>
    <submittedName>
        <fullName evidence="7">Flavo-diiron protein FprA2</fullName>
        <ecNumber evidence="7">1.6.3.4</ecNumber>
    </submittedName>
</protein>
<evidence type="ECO:0000256" key="2">
    <source>
        <dbReference type="ARBA" id="ARBA00007121"/>
    </source>
</evidence>
<dbReference type="InterPro" id="IPR051285">
    <property type="entry name" value="NADH_oxidoreductase_modular"/>
</dbReference>
<evidence type="ECO:0000256" key="3">
    <source>
        <dbReference type="ARBA" id="ARBA00022448"/>
    </source>
</evidence>
<dbReference type="PROSITE" id="PS50902">
    <property type="entry name" value="FLAVODOXIN_LIKE"/>
    <property type="match status" value="1"/>
</dbReference>
<dbReference type="InterPro" id="IPR016440">
    <property type="entry name" value="Rubredoxin-O_OxRdtase"/>
</dbReference>
<comment type="cofactor">
    <cofactor evidence="1">
        <name>Fe cation</name>
        <dbReference type="ChEBI" id="CHEBI:24875"/>
    </cofactor>
</comment>
<proteinExistence type="inferred from homology"/>
<dbReference type="EMBL" id="VWXL01000010">
    <property type="protein sequence ID" value="MVB09593.1"/>
    <property type="molecule type" value="Genomic_DNA"/>
</dbReference>
<comment type="similarity">
    <text evidence="2">In the N-terminal section; belongs to the zinc metallo-hydrolase group 3 family.</text>
</comment>
<feature type="domain" description="Flavodoxin-like" evidence="6">
    <location>
        <begin position="271"/>
        <end position="410"/>
    </location>
</feature>
<dbReference type="InterPro" id="IPR029039">
    <property type="entry name" value="Flavoprotein-like_sf"/>
</dbReference>
<dbReference type="SUPFAM" id="SSF56281">
    <property type="entry name" value="Metallo-hydrolase/oxidoreductase"/>
    <property type="match status" value="1"/>
</dbReference>
<dbReference type="SUPFAM" id="SSF52218">
    <property type="entry name" value="Flavoproteins"/>
    <property type="match status" value="1"/>
</dbReference>
<name>A0A6N8HW15_9FIRM</name>
<dbReference type="InterPro" id="IPR008254">
    <property type="entry name" value="Flavodoxin/NO_synth"/>
</dbReference>
<dbReference type="Gene3D" id="3.40.50.360">
    <property type="match status" value="1"/>
</dbReference>
<accession>A0A6N8HW15</accession>
<dbReference type="CDD" id="cd07709">
    <property type="entry name" value="flavodiiron_proteins_MBL-fold"/>
    <property type="match status" value="1"/>
</dbReference>
<dbReference type="PANTHER" id="PTHR32145">
    <property type="entry name" value="DIFLAVIN FLAVOPROTEIN A 2-RELATED"/>
    <property type="match status" value="1"/>
</dbReference>
<keyword evidence="7" id="KW-0560">Oxidoreductase</keyword>
<keyword evidence="8" id="KW-1185">Reference proteome</keyword>
<dbReference type="SMART" id="SM00849">
    <property type="entry name" value="Lactamase_B"/>
    <property type="match status" value="1"/>
</dbReference>
<dbReference type="GO" id="GO:0046872">
    <property type="term" value="F:metal ion binding"/>
    <property type="evidence" value="ECO:0007669"/>
    <property type="project" value="InterPro"/>
</dbReference>
<dbReference type="GO" id="GO:0009055">
    <property type="term" value="F:electron transfer activity"/>
    <property type="evidence" value="ECO:0007669"/>
    <property type="project" value="InterPro"/>
</dbReference>
<dbReference type="GO" id="GO:0016651">
    <property type="term" value="F:oxidoreductase activity, acting on NAD(P)H"/>
    <property type="evidence" value="ECO:0007669"/>
    <property type="project" value="UniProtKB-ARBA"/>
</dbReference>
<comment type="caution">
    <text evidence="7">The sequence shown here is derived from an EMBL/GenBank/DDBJ whole genome shotgun (WGS) entry which is preliminary data.</text>
</comment>